<proteinExistence type="predicted"/>
<keyword evidence="3" id="KW-1185">Reference proteome</keyword>
<feature type="compositionally biased region" description="Low complexity" evidence="1">
    <location>
        <begin position="18"/>
        <end position="31"/>
    </location>
</feature>
<dbReference type="Proteomes" id="UP000241462">
    <property type="component" value="Unassembled WGS sequence"/>
</dbReference>
<dbReference type="InParanoid" id="A0A2T2ZS39"/>
<sequence length="235" mass="25571">MGLVDPRGLSSCHPINLSTSQPANPSSFSSSSRDRELDAVLSSCAARVLLVSLALLHAGAGADAKQGRTDGQDGLDDGPNLSRAARHSLTLSHSPLPLGFQLCPEIERHFESLNKKRKNEKKKRTEQEQDRMNTPPAPLPILPGSRVLHMCLCVCVCVWTAVVVAKQRGLNSSKPSRCFATWQNTLRAFEPCASKWMAVVGKLASLVLVLFHPTLLSFVDRCCVHVGWLAVWLVG</sequence>
<evidence type="ECO:0000313" key="3">
    <source>
        <dbReference type="Proteomes" id="UP000241462"/>
    </source>
</evidence>
<organism evidence="2 3">
    <name type="scientific">Coniella lustricola</name>
    <dbReference type="NCBI Taxonomy" id="2025994"/>
    <lineage>
        <taxon>Eukaryota</taxon>
        <taxon>Fungi</taxon>
        <taxon>Dikarya</taxon>
        <taxon>Ascomycota</taxon>
        <taxon>Pezizomycotina</taxon>
        <taxon>Sordariomycetes</taxon>
        <taxon>Sordariomycetidae</taxon>
        <taxon>Diaporthales</taxon>
        <taxon>Schizoparmaceae</taxon>
        <taxon>Coniella</taxon>
    </lineage>
</organism>
<feature type="region of interest" description="Disordered" evidence="1">
    <location>
        <begin position="1"/>
        <end position="32"/>
    </location>
</feature>
<name>A0A2T2ZS39_9PEZI</name>
<feature type="region of interest" description="Disordered" evidence="1">
    <location>
        <begin position="61"/>
        <end position="82"/>
    </location>
</feature>
<protein>
    <submittedName>
        <fullName evidence="2">Uncharacterized protein</fullName>
    </submittedName>
</protein>
<gene>
    <name evidence="2" type="ORF">BD289DRAFT_215570</name>
</gene>
<accession>A0A2T2ZS39</accession>
<feature type="region of interest" description="Disordered" evidence="1">
    <location>
        <begin position="113"/>
        <end position="137"/>
    </location>
</feature>
<dbReference type="EMBL" id="KZ678852">
    <property type="protein sequence ID" value="PSR74603.1"/>
    <property type="molecule type" value="Genomic_DNA"/>
</dbReference>
<dbReference type="AlphaFoldDB" id="A0A2T2ZS39"/>
<reference evidence="2 3" key="1">
    <citation type="journal article" date="2018" name="Mycol. Prog.">
        <title>Coniella lustricola, a new species from submerged detritus.</title>
        <authorList>
            <person name="Raudabaugh D.B."/>
            <person name="Iturriaga T."/>
            <person name="Carver A."/>
            <person name="Mondo S."/>
            <person name="Pangilinan J."/>
            <person name="Lipzen A."/>
            <person name="He G."/>
            <person name="Amirebrahimi M."/>
            <person name="Grigoriev I.V."/>
            <person name="Miller A.N."/>
        </authorList>
    </citation>
    <scope>NUCLEOTIDE SEQUENCE [LARGE SCALE GENOMIC DNA]</scope>
    <source>
        <strain evidence="2 3">B22-T-1</strain>
    </source>
</reference>
<evidence type="ECO:0000256" key="1">
    <source>
        <dbReference type="SAM" id="MobiDB-lite"/>
    </source>
</evidence>
<evidence type="ECO:0000313" key="2">
    <source>
        <dbReference type="EMBL" id="PSR74603.1"/>
    </source>
</evidence>